<sequence>MDALQNLFPPQMYDVLERSGICTLKEIITLSFWDIKKLTNMTNDDISLLKNIVATHGCPTIFTGDQLIEEPKLSTGCRVIDDLLNGGLQRGTITEIYGESGTGKTQLALQMIAHIADGAIYICTENKFPIKRFEQIGKNITGKEDLNICHGNNVHIEQITESSDLMACVKVRMIKLLEKKRVSLIIIDSIAAPFRVENTDYVQRAEDIRDLAVSLQKAAQRYNLAVVCINQVTSSFTEFEDVLPSLGLTWSHMISYRLFVRRTKIIKEYNDGDYCVRDITVIFAPDIANKSCQFIVTTKGIEEP</sequence>
<dbReference type="GO" id="GO:0045003">
    <property type="term" value="P:double-strand break repair via synthesis-dependent strand annealing"/>
    <property type="evidence" value="ECO:0007669"/>
    <property type="project" value="TreeGrafter"/>
</dbReference>
<dbReference type="GO" id="GO:0140664">
    <property type="term" value="F:ATP-dependent DNA damage sensor activity"/>
    <property type="evidence" value="ECO:0007669"/>
    <property type="project" value="InterPro"/>
</dbReference>
<dbReference type="GO" id="GO:0090656">
    <property type="term" value="P:t-circle formation"/>
    <property type="evidence" value="ECO:0007669"/>
    <property type="project" value="TreeGrafter"/>
</dbReference>
<dbReference type="EMBL" id="FZQP02001081">
    <property type="protein sequence ID" value="VVC91558.1"/>
    <property type="molecule type" value="Genomic_DNA"/>
</dbReference>
<dbReference type="PANTHER" id="PTHR46487">
    <property type="entry name" value="DNA REPAIR PROTEIN XRCC3"/>
    <property type="match status" value="1"/>
</dbReference>
<dbReference type="GO" id="GO:0005657">
    <property type="term" value="C:replication fork"/>
    <property type="evidence" value="ECO:0007669"/>
    <property type="project" value="TreeGrafter"/>
</dbReference>
<dbReference type="InterPro" id="IPR003593">
    <property type="entry name" value="AAA+_ATPase"/>
</dbReference>
<dbReference type="InterPro" id="IPR027417">
    <property type="entry name" value="P-loop_NTPase"/>
</dbReference>
<gene>
    <name evidence="4" type="ORF">LSINAPIS_LOCUS4202</name>
</gene>
<evidence type="ECO:0000313" key="5">
    <source>
        <dbReference type="Proteomes" id="UP000324832"/>
    </source>
</evidence>
<accession>A0A5E4Q242</accession>
<dbReference type="InterPro" id="IPR013632">
    <property type="entry name" value="Rad51_C"/>
</dbReference>
<dbReference type="Pfam" id="PF08423">
    <property type="entry name" value="Rad51"/>
    <property type="match status" value="1"/>
</dbReference>
<dbReference type="GO" id="GO:0033065">
    <property type="term" value="C:Rad51C-XRCC3 complex"/>
    <property type="evidence" value="ECO:0007669"/>
    <property type="project" value="TreeGrafter"/>
</dbReference>
<dbReference type="GO" id="GO:0005524">
    <property type="term" value="F:ATP binding"/>
    <property type="evidence" value="ECO:0007669"/>
    <property type="project" value="UniProtKB-KW"/>
</dbReference>
<evidence type="ECO:0000256" key="2">
    <source>
        <dbReference type="ARBA" id="ARBA00022840"/>
    </source>
</evidence>
<reference evidence="4 5" key="1">
    <citation type="submission" date="2017-07" db="EMBL/GenBank/DDBJ databases">
        <authorList>
            <person name="Talla V."/>
            <person name="Backstrom N."/>
        </authorList>
    </citation>
    <scope>NUCLEOTIDE SEQUENCE [LARGE SCALE GENOMIC DNA]</scope>
</reference>
<dbReference type="PANTHER" id="PTHR46487:SF1">
    <property type="entry name" value="DNA REPAIR PROTEIN XRCC3"/>
    <property type="match status" value="1"/>
</dbReference>
<dbReference type="Proteomes" id="UP000324832">
    <property type="component" value="Unassembled WGS sequence"/>
</dbReference>
<evidence type="ECO:0000256" key="1">
    <source>
        <dbReference type="ARBA" id="ARBA00022741"/>
    </source>
</evidence>
<keyword evidence="5" id="KW-1185">Reference proteome</keyword>
<evidence type="ECO:0000259" key="3">
    <source>
        <dbReference type="PROSITE" id="PS50162"/>
    </source>
</evidence>
<proteinExistence type="predicted"/>
<dbReference type="InterPro" id="IPR020588">
    <property type="entry name" value="RecA_ATP-bd"/>
</dbReference>
<organism evidence="4 5">
    <name type="scientific">Leptidea sinapis</name>
    <dbReference type="NCBI Taxonomy" id="189913"/>
    <lineage>
        <taxon>Eukaryota</taxon>
        <taxon>Metazoa</taxon>
        <taxon>Ecdysozoa</taxon>
        <taxon>Arthropoda</taxon>
        <taxon>Hexapoda</taxon>
        <taxon>Insecta</taxon>
        <taxon>Pterygota</taxon>
        <taxon>Neoptera</taxon>
        <taxon>Endopterygota</taxon>
        <taxon>Lepidoptera</taxon>
        <taxon>Glossata</taxon>
        <taxon>Ditrysia</taxon>
        <taxon>Papilionoidea</taxon>
        <taxon>Pieridae</taxon>
        <taxon>Dismorphiinae</taxon>
        <taxon>Leptidea</taxon>
    </lineage>
</organism>
<dbReference type="GO" id="GO:0000722">
    <property type="term" value="P:telomere maintenance via recombination"/>
    <property type="evidence" value="ECO:0007669"/>
    <property type="project" value="TreeGrafter"/>
</dbReference>
<dbReference type="SUPFAM" id="SSF52540">
    <property type="entry name" value="P-loop containing nucleoside triphosphate hydrolases"/>
    <property type="match status" value="1"/>
</dbReference>
<dbReference type="PIRSF" id="PIRSF005856">
    <property type="entry name" value="Rad51"/>
    <property type="match status" value="1"/>
</dbReference>
<protein>
    <recommendedName>
        <fullName evidence="3">RecA family profile 1 domain-containing protein</fullName>
    </recommendedName>
</protein>
<dbReference type="GO" id="GO:0000400">
    <property type="term" value="F:four-way junction DNA binding"/>
    <property type="evidence" value="ECO:0007669"/>
    <property type="project" value="TreeGrafter"/>
</dbReference>
<dbReference type="AlphaFoldDB" id="A0A5E4Q242"/>
<dbReference type="InterPro" id="IPR016467">
    <property type="entry name" value="DNA_recomb/repair_RecA-like"/>
</dbReference>
<dbReference type="GO" id="GO:0071140">
    <property type="term" value="P:resolution of mitotic recombination intermediates"/>
    <property type="evidence" value="ECO:0007669"/>
    <property type="project" value="TreeGrafter"/>
</dbReference>
<feature type="domain" description="RecA family profile 1" evidence="3">
    <location>
        <begin position="69"/>
        <end position="232"/>
    </location>
</feature>
<dbReference type="Gene3D" id="3.40.50.300">
    <property type="entry name" value="P-loop containing nucleotide triphosphate hydrolases"/>
    <property type="match status" value="1"/>
</dbReference>
<keyword evidence="1" id="KW-0547">Nucleotide-binding</keyword>
<name>A0A5E4Q242_9NEOP</name>
<dbReference type="PROSITE" id="PS50162">
    <property type="entry name" value="RECA_2"/>
    <property type="match status" value="1"/>
</dbReference>
<keyword evidence="2" id="KW-0067">ATP-binding</keyword>
<evidence type="ECO:0000313" key="4">
    <source>
        <dbReference type="EMBL" id="VVC91558.1"/>
    </source>
</evidence>
<dbReference type="SMART" id="SM00382">
    <property type="entry name" value="AAA"/>
    <property type="match status" value="1"/>
</dbReference>